<sequence length="161" mass="19166">MREFLINKLFKFSNEPIKFLDLIEANALFNEGMLIDPAKLHFKFKNFNTYFIYFCLCFCVLMPLLALSHFIFEKIDFHISILSSVFVTSAVFICFDIFKINIRKVASKRQILCAWKIHFAYFEYEKYNLKVNEIYSKAKQLQIPNSKLEQFILENLVKESV</sequence>
<organism evidence="2 3">
    <name type="scientific">Campylobacter canadensis</name>
    <dbReference type="NCBI Taxonomy" id="449520"/>
    <lineage>
        <taxon>Bacteria</taxon>
        <taxon>Pseudomonadati</taxon>
        <taxon>Campylobacterota</taxon>
        <taxon>Epsilonproteobacteria</taxon>
        <taxon>Campylobacterales</taxon>
        <taxon>Campylobacteraceae</taxon>
        <taxon>Campylobacter</taxon>
    </lineage>
</organism>
<evidence type="ECO:0000313" key="2">
    <source>
        <dbReference type="EMBL" id="MBZ7987548.1"/>
    </source>
</evidence>
<dbReference type="EMBL" id="JACGBB010000010">
    <property type="protein sequence ID" value="MBZ7987548.1"/>
    <property type="molecule type" value="Genomic_DNA"/>
</dbReference>
<gene>
    <name evidence="2" type="ORF">AVCANL283_05480</name>
</gene>
<proteinExistence type="predicted"/>
<reference evidence="2 3" key="1">
    <citation type="submission" date="2020-07" db="EMBL/GenBank/DDBJ databases">
        <title>Transfer of Campylobacter canadensis to the novel genus Avispirillum gen. nov., that also includes two novel species recovered from migratory waterfowl: Avispirillum anseris sp. nov. and Avispirillum brantae sp. nov.</title>
        <authorList>
            <person name="Miller W.G."/>
            <person name="Chapman M.H."/>
            <person name="Yee E."/>
            <person name="Inglis G.D."/>
        </authorList>
    </citation>
    <scope>NUCLEOTIDE SEQUENCE [LARGE SCALE GENOMIC DNA]</scope>
    <source>
        <strain evidence="2 3">L283</strain>
    </source>
</reference>
<comment type="caution">
    <text evidence="2">The sequence shown here is derived from an EMBL/GenBank/DDBJ whole genome shotgun (WGS) entry which is preliminary data.</text>
</comment>
<feature type="transmembrane region" description="Helical" evidence="1">
    <location>
        <begin position="77"/>
        <end position="98"/>
    </location>
</feature>
<protein>
    <submittedName>
        <fullName evidence="2">Uncharacterized protein</fullName>
    </submittedName>
</protein>
<dbReference type="Proteomes" id="UP000786183">
    <property type="component" value="Unassembled WGS sequence"/>
</dbReference>
<keyword evidence="3" id="KW-1185">Reference proteome</keyword>
<feature type="transmembrane region" description="Helical" evidence="1">
    <location>
        <begin position="50"/>
        <end position="71"/>
    </location>
</feature>
<keyword evidence="1" id="KW-0472">Membrane</keyword>
<keyword evidence="1" id="KW-0812">Transmembrane</keyword>
<name>A0ABS7WS31_9BACT</name>
<accession>A0ABS7WS31</accession>
<keyword evidence="1" id="KW-1133">Transmembrane helix</keyword>
<dbReference type="RefSeq" id="WP_172231237.1">
    <property type="nucleotide sequence ID" value="NZ_CP035946.1"/>
</dbReference>
<evidence type="ECO:0000256" key="1">
    <source>
        <dbReference type="SAM" id="Phobius"/>
    </source>
</evidence>
<evidence type="ECO:0000313" key="3">
    <source>
        <dbReference type="Proteomes" id="UP000786183"/>
    </source>
</evidence>